<keyword evidence="2" id="KW-1185">Reference proteome</keyword>
<organism evidence="1 2">
    <name type="scientific">Bacillus bruguierae</name>
    <dbReference type="NCBI Taxonomy" id="3127667"/>
    <lineage>
        <taxon>Bacteria</taxon>
        <taxon>Bacillati</taxon>
        <taxon>Bacillota</taxon>
        <taxon>Bacilli</taxon>
        <taxon>Bacillales</taxon>
        <taxon>Bacillaceae</taxon>
        <taxon>Bacillus</taxon>
    </lineage>
</organism>
<dbReference type="RefSeq" id="WP_336474120.1">
    <property type="nucleotide sequence ID" value="NZ_JBAWSX010000018.1"/>
</dbReference>
<sequence length="98" mass="11861">MMMKFPKFYYFLDSYFNIIWDFSDLEMLTLDYKARETLEYKQGLIKDLYDIKNLNDWVFIAQYVYEHGNRVLNHQKLIAMIDLMLELLDSGDRGKVSL</sequence>
<comment type="caution">
    <text evidence="1">The sequence shown here is derived from an EMBL/GenBank/DDBJ whole genome shotgun (WGS) entry which is preliminary data.</text>
</comment>
<dbReference type="Proteomes" id="UP001372526">
    <property type="component" value="Unassembled WGS sequence"/>
</dbReference>
<evidence type="ECO:0000313" key="1">
    <source>
        <dbReference type="EMBL" id="MEI4803818.1"/>
    </source>
</evidence>
<reference evidence="1 2" key="1">
    <citation type="submission" date="2024-01" db="EMBL/GenBank/DDBJ databases">
        <title>Seven novel Bacillus-like species.</title>
        <authorList>
            <person name="Liu G."/>
        </authorList>
    </citation>
    <scope>NUCLEOTIDE SEQUENCE [LARGE SCALE GENOMIC DNA]</scope>
    <source>
        <strain evidence="1 2">FJAT-51639</strain>
    </source>
</reference>
<dbReference type="EMBL" id="JBAWSX010000018">
    <property type="protein sequence ID" value="MEI4803818.1"/>
    <property type="molecule type" value="Genomic_DNA"/>
</dbReference>
<name>A0ABU8FM88_9BACI</name>
<proteinExistence type="predicted"/>
<accession>A0ABU8FM88</accession>
<protein>
    <submittedName>
        <fullName evidence="1">Uncharacterized protein</fullName>
    </submittedName>
</protein>
<evidence type="ECO:0000313" key="2">
    <source>
        <dbReference type="Proteomes" id="UP001372526"/>
    </source>
</evidence>
<gene>
    <name evidence="1" type="ORF">WAZ07_21785</name>
</gene>